<dbReference type="RefSeq" id="WP_026824203.1">
    <property type="nucleotide sequence ID" value="NZ_CP038614.1"/>
</dbReference>
<geneLocation type="plasmid" evidence="4">
    <name>parsfin2</name>
</geneLocation>
<reference evidence="3" key="2">
    <citation type="submission" date="2023-04" db="EMBL/GenBank/DDBJ databases">
        <title>Genome dynamics across the evolutionary transition to endosymbiosis.</title>
        <authorList>
            <person name="Siozios S."/>
            <person name="Nadal-Jimenez P."/>
            <person name="Azagi T."/>
            <person name="Sprong H."/>
            <person name="Frost C.L."/>
            <person name="Parratt S.R."/>
            <person name="Taylor G."/>
            <person name="Brettell L."/>
            <person name="Lew K.C."/>
            <person name="Croft L."/>
            <person name="King K.C."/>
            <person name="Brockhurst M.A."/>
            <person name="Hypsa V."/>
            <person name="Novakova E."/>
            <person name="Darby A.C."/>
            <person name="Hurst G.D.D."/>
        </authorList>
    </citation>
    <scope>NUCLEOTIDE SEQUENCE</scope>
    <source>
        <strain evidence="3">ANv_CAN</strain>
        <plasmid evidence="3">paNv_CAN1</plasmid>
    </source>
</reference>
<dbReference type="KEGG" id="ans:ArsFIN_43670"/>
<keyword evidence="5" id="KW-1185">Reference proteome</keyword>
<feature type="region of interest" description="Disordered" evidence="1">
    <location>
        <begin position="1"/>
        <end position="26"/>
    </location>
</feature>
<feature type="region of interest" description="Disordered" evidence="1">
    <location>
        <begin position="55"/>
        <end position="91"/>
    </location>
</feature>
<evidence type="ECO:0000313" key="2">
    <source>
        <dbReference type="EMBL" id="QBY45756.1"/>
    </source>
</evidence>
<evidence type="ECO:0000313" key="4">
    <source>
        <dbReference type="Proteomes" id="UP000295134"/>
    </source>
</evidence>
<gene>
    <name evidence="2" type="ORF">ArsFIN_43670</name>
    <name evidence="3" type="ORF">QE258_20890</name>
</gene>
<evidence type="ECO:0000256" key="1">
    <source>
        <dbReference type="SAM" id="MobiDB-lite"/>
    </source>
</evidence>
<sequence length="91" mass="10968">MLLTLKAIQFPNHEPDNEVSPQLPQEDKLKKVDDNKDVIFESIRLHDEEKMPDIQLEEEPSKLEKENDEINISYHHEEEKKQKIKEKEYRD</sequence>
<dbReference type="AlphaFoldDB" id="A0A4P7L023"/>
<evidence type="ECO:0000313" key="3">
    <source>
        <dbReference type="EMBL" id="WGM08010.1"/>
    </source>
</evidence>
<feature type="compositionally biased region" description="Basic and acidic residues" evidence="1">
    <location>
        <begin position="74"/>
        <end position="91"/>
    </location>
</feature>
<geneLocation type="plasmid" evidence="3 5">
    <name>paNv_CAN1</name>
</geneLocation>
<keyword evidence="2" id="KW-0614">Plasmid</keyword>
<evidence type="ECO:0000313" key="5">
    <source>
        <dbReference type="Proteomes" id="UP001177592"/>
    </source>
</evidence>
<proteinExistence type="predicted"/>
<dbReference type="EMBL" id="CP038614">
    <property type="protein sequence ID" value="QBY45756.1"/>
    <property type="molecule type" value="Genomic_DNA"/>
</dbReference>
<reference evidence="2 4" key="1">
    <citation type="submission" date="2019-03" db="EMBL/GenBank/DDBJ databases">
        <title>Long-read sequencing reveals hyperdense prophage content in a complex bacterial symbiont genome.</title>
        <authorList>
            <person name="Frost C.L."/>
            <person name="Siozios S."/>
            <person name="Nadal-Jimenez P."/>
            <person name="Brockhurst M.A."/>
            <person name="King K.C."/>
            <person name="Darby A.C."/>
            <person name="Hurst G.D.D."/>
        </authorList>
    </citation>
    <scope>NUCLEOTIDE SEQUENCE [LARGE SCALE GENOMIC DNA]</scope>
    <source>
        <strain evidence="2 4">FIN</strain>
        <plasmid evidence="4">parsfin2</plasmid>
        <plasmid evidence="2">pArsFIN2</plasmid>
    </source>
</reference>
<dbReference type="EMBL" id="CP123524">
    <property type="protein sequence ID" value="WGM08010.1"/>
    <property type="molecule type" value="Genomic_DNA"/>
</dbReference>
<accession>A0A4P7L023</accession>
<dbReference type="GeneID" id="39751822"/>
<organism evidence="2 4">
    <name type="scientific">Arsenophonus nasoniae</name>
    <name type="common">son-killer infecting Nasonia vitripennis</name>
    <dbReference type="NCBI Taxonomy" id="638"/>
    <lineage>
        <taxon>Bacteria</taxon>
        <taxon>Pseudomonadati</taxon>
        <taxon>Pseudomonadota</taxon>
        <taxon>Gammaproteobacteria</taxon>
        <taxon>Enterobacterales</taxon>
        <taxon>Morganellaceae</taxon>
        <taxon>Arsenophonus</taxon>
    </lineage>
</organism>
<dbReference type="Proteomes" id="UP001177592">
    <property type="component" value="Plasmid paNv_CAN1"/>
</dbReference>
<name>A0A4P7L023_9GAMM</name>
<geneLocation type="plasmid" evidence="2">
    <name>pArsFIN2</name>
</geneLocation>
<dbReference type="Proteomes" id="UP000295134">
    <property type="component" value="Plasmid pArsFIN2"/>
</dbReference>
<protein>
    <submittedName>
        <fullName evidence="2">Uncharacterized protein</fullName>
    </submittedName>
</protein>